<comment type="caution">
    <text evidence="9">The sequence shown here is derived from an EMBL/GenBank/DDBJ whole genome shotgun (WGS) entry which is preliminary data.</text>
</comment>
<keyword evidence="10" id="KW-1185">Reference proteome</keyword>
<protein>
    <recommendedName>
        <fullName evidence="7">FXYD domain-containing ion transport regulator</fullName>
    </recommendedName>
</protein>
<accession>A0A8J6DXK5</accession>
<dbReference type="GO" id="GO:0099106">
    <property type="term" value="F:ion channel regulator activity"/>
    <property type="evidence" value="ECO:0007669"/>
    <property type="project" value="InterPro"/>
</dbReference>
<evidence type="ECO:0000256" key="6">
    <source>
        <dbReference type="ARBA" id="ARBA00023136"/>
    </source>
</evidence>
<feature type="region of interest" description="Disordered" evidence="8">
    <location>
        <begin position="48"/>
        <end position="78"/>
    </location>
</feature>
<evidence type="ECO:0000256" key="4">
    <source>
        <dbReference type="ARBA" id="ARBA00022692"/>
    </source>
</evidence>
<name>A0A8J6DXK5_GALPY</name>
<comment type="subcellular location">
    <subcellularLocation>
        <location evidence="1">Membrane</location>
        <topology evidence="1">Single-pass membrane protein</topology>
    </subcellularLocation>
</comment>
<gene>
    <name evidence="9" type="ORF">J0S82_006787</name>
</gene>
<evidence type="ECO:0000256" key="5">
    <source>
        <dbReference type="ARBA" id="ARBA00023065"/>
    </source>
</evidence>
<evidence type="ECO:0000256" key="7">
    <source>
        <dbReference type="RuleBase" id="RU364131"/>
    </source>
</evidence>
<evidence type="ECO:0000313" key="10">
    <source>
        <dbReference type="Proteomes" id="UP000700334"/>
    </source>
</evidence>
<reference evidence="9" key="1">
    <citation type="journal article" date="2021" name="Evol. Appl.">
        <title>The genome of the Pyrenean desman and the effects of bottlenecks and inbreeding on the genomic landscape of an endangered species.</title>
        <authorList>
            <person name="Escoda L."/>
            <person name="Castresana J."/>
        </authorList>
    </citation>
    <scope>NUCLEOTIDE SEQUENCE</scope>
    <source>
        <strain evidence="9">IBE-C5619</strain>
    </source>
</reference>
<dbReference type="GO" id="GO:0043269">
    <property type="term" value="P:regulation of monoatomic ion transport"/>
    <property type="evidence" value="ECO:0007669"/>
    <property type="project" value="InterPro"/>
</dbReference>
<feature type="non-terminal residue" evidence="9">
    <location>
        <position position="1"/>
    </location>
</feature>
<dbReference type="GO" id="GO:0006811">
    <property type="term" value="P:monoatomic ion transport"/>
    <property type="evidence" value="ECO:0007669"/>
    <property type="project" value="UniProtKB-KW"/>
</dbReference>
<keyword evidence="7" id="KW-1133">Transmembrane helix</keyword>
<evidence type="ECO:0000256" key="8">
    <source>
        <dbReference type="SAM" id="MobiDB-lite"/>
    </source>
</evidence>
<evidence type="ECO:0000256" key="3">
    <source>
        <dbReference type="ARBA" id="ARBA00022448"/>
    </source>
</evidence>
<keyword evidence="5 7" id="KW-0406">Ion transport</keyword>
<evidence type="ECO:0000256" key="1">
    <source>
        <dbReference type="ARBA" id="ARBA00004167"/>
    </source>
</evidence>
<dbReference type="GO" id="GO:0016020">
    <property type="term" value="C:membrane"/>
    <property type="evidence" value="ECO:0007669"/>
    <property type="project" value="UniProtKB-SubCell"/>
</dbReference>
<keyword evidence="4 7" id="KW-0812">Transmembrane</keyword>
<dbReference type="Proteomes" id="UP000700334">
    <property type="component" value="Unassembled WGS sequence"/>
</dbReference>
<comment type="similarity">
    <text evidence="2 7">Belongs to the FXYD family.</text>
</comment>
<keyword evidence="6 7" id="KW-0472">Membrane</keyword>
<dbReference type="Gene3D" id="1.20.5.780">
    <property type="entry name" value="Single helix bin"/>
    <property type="match status" value="1"/>
</dbReference>
<proteinExistence type="inferred from homology"/>
<evidence type="ECO:0000256" key="2">
    <source>
        <dbReference type="ARBA" id="ARBA00005948"/>
    </source>
</evidence>
<feature type="transmembrane region" description="Helical" evidence="7">
    <location>
        <begin position="6"/>
        <end position="24"/>
    </location>
</feature>
<dbReference type="OrthoDB" id="8430468at2759"/>
<dbReference type="EMBL" id="JAGFMF010011389">
    <property type="protein sequence ID" value="KAG8524376.1"/>
    <property type="molecule type" value="Genomic_DNA"/>
</dbReference>
<dbReference type="InterPro" id="IPR000272">
    <property type="entry name" value="Ion-transport_regulator_FXYD"/>
</dbReference>
<dbReference type="Pfam" id="PF02038">
    <property type="entry name" value="ATP1G1_PLM_MAT8"/>
    <property type="match status" value="1"/>
</dbReference>
<sequence>YYSLRIGGLTIAGVLFILGILIVLSPPRAWPCPAPPLPCAQAGARAPRCASSGRNLSPLPQSPPTGRRCRCKFNQQQR</sequence>
<keyword evidence="3 7" id="KW-0813">Transport</keyword>
<evidence type="ECO:0000313" key="9">
    <source>
        <dbReference type="EMBL" id="KAG8524376.1"/>
    </source>
</evidence>
<dbReference type="AlphaFoldDB" id="A0A8J6DXK5"/>
<organism evidence="9 10">
    <name type="scientific">Galemys pyrenaicus</name>
    <name type="common">Iberian desman</name>
    <name type="synonym">Pyrenean desman</name>
    <dbReference type="NCBI Taxonomy" id="202257"/>
    <lineage>
        <taxon>Eukaryota</taxon>
        <taxon>Metazoa</taxon>
        <taxon>Chordata</taxon>
        <taxon>Craniata</taxon>
        <taxon>Vertebrata</taxon>
        <taxon>Euteleostomi</taxon>
        <taxon>Mammalia</taxon>
        <taxon>Eutheria</taxon>
        <taxon>Laurasiatheria</taxon>
        <taxon>Eulipotyphla</taxon>
        <taxon>Talpidae</taxon>
        <taxon>Galemys</taxon>
    </lineage>
</organism>